<organism evidence="2 3">
    <name type="scientific">Cellulosimicrobium cellulans</name>
    <name type="common">Arthrobacter luteus</name>
    <dbReference type="NCBI Taxonomy" id="1710"/>
    <lineage>
        <taxon>Bacteria</taxon>
        <taxon>Bacillati</taxon>
        <taxon>Actinomycetota</taxon>
        <taxon>Actinomycetes</taxon>
        <taxon>Micrococcales</taxon>
        <taxon>Promicromonosporaceae</taxon>
        <taxon>Cellulosimicrobium</taxon>
    </lineage>
</organism>
<reference evidence="2 3" key="1">
    <citation type="submission" date="2019-06" db="EMBL/GenBank/DDBJ databases">
        <title>Whole genome shotgun sequence of Cellulosimicrobium cellulans NBRC 15516.</title>
        <authorList>
            <person name="Hosoyama A."/>
            <person name="Uohara A."/>
            <person name="Ohji S."/>
            <person name="Ichikawa N."/>
        </authorList>
    </citation>
    <scope>NUCLEOTIDE SEQUENCE [LARGE SCALE GENOMIC DNA]</scope>
    <source>
        <strain evidence="2 3">NBRC 15516</strain>
    </source>
</reference>
<dbReference type="AlphaFoldDB" id="A0A4Y4E5K3"/>
<sequence>MSAPDEEHRHLPTVWDRVRTVALTMAAGLLVYRAVVLWPQSVPSALISALVAASAVLFGTYFWLASTRPDFR</sequence>
<evidence type="ECO:0000256" key="1">
    <source>
        <dbReference type="SAM" id="Phobius"/>
    </source>
</evidence>
<accession>A0A4Y4E5K3</accession>
<gene>
    <name evidence="2" type="ORF">CCE02nite_33130</name>
</gene>
<dbReference type="RefSeq" id="WP_141390740.1">
    <property type="nucleotide sequence ID" value="NZ_BJNZ01000027.1"/>
</dbReference>
<dbReference type="Proteomes" id="UP000316659">
    <property type="component" value="Unassembled WGS sequence"/>
</dbReference>
<feature type="transmembrane region" description="Helical" evidence="1">
    <location>
        <begin position="45"/>
        <end position="64"/>
    </location>
</feature>
<feature type="transmembrane region" description="Helical" evidence="1">
    <location>
        <begin position="21"/>
        <end position="39"/>
    </location>
</feature>
<evidence type="ECO:0000313" key="2">
    <source>
        <dbReference type="EMBL" id="GED11314.1"/>
    </source>
</evidence>
<name>A0A4Y4E5K3_CELCE</name>
<keyword evidence="1" id="KW-0812">Transmembrane</keyword>
<proteinExistence type="predicted"/>
<dbReference type="EMBL" id="BJNZ01000027">
    <property type="protein sequence ID" value="GED11314.1"/>
    <property type="molecule type" value="Genomic_DNA"/>
</dbReference>
<keyword evidence="1" id="KW-0472">Membrane</keyword>
<comment type="caution">
    <text evidence="2">The sequence shown here is derived from an EMBL/GenBank/DDBJ whole genome shotgun (WGS) entry which is preliminary data.</text>
</comment>
<keyword evidence="1" id="KW-1133">Transmembrane helix</keyword>
<protein>
    <submittedName>
        <fullName evidence="2">Uncharacterized protein</fullName>
    </submittedName>
</protein>
<evidence type="ECO:0000313" key="3">
    <source>
        <dbReference type="Proteomes" id="UP000316659"/>
    </source>
</evidence>